<dbReference type="RefSeq" id="WP_339588825.1">
    <property type="nucleotide sequence ID" value="NZ_JBBHJZ010000004.1"/>
</dbReference>
<dbReference type="InterPro" id="IPR030048">
    <property type="entry name" value="SurE"/>
</dbReference>
<feature type="binding site" evidence="7">
    <location>
        <position position="98"/>
    </location>
    <ligand>
        <name>a divalent metal cation</name>
        <dbReference type="ChEBI" id="CHEBI:60240"/>
    </ligand>
</feature>
<keyword evidence="10" id="KW-1185">Reference proteome</keyword>
<dbReference type="InterPro" id="IPR002828">
    <property type="entry name" value="SurE-like_Pase/nucleotidase"/>
</dbReference>
<comment type="caution">
    <text evidence="9">The sequence shown here is derived from an EMBL/GenBank/DDBJ whole genome shotgun (WGS) entry which is preliminary data.</text>
</comment>
<comment type="function">
    <text evidence="7">Nucleotidase that shows phosphatase activity on nucleoside 5'-monophosphates.</text>
</comment>
<dbReference type="NCBIfam" id="NF001490">
    <property type="entry name" value="PRK00346.1-4"/>
    <property type="match status" value="1"/>
</dbReference>
<evidence type="ECO:0000256" key="6">
    <source>
        <dbReference type="ARBA" id="ARBA00022801"/>
    </source>
</evidence>
<comment type="catalytic activity">
    <reaction evidence="1 7">
        <text>a ribonucleoside 5'-phosphate + H2O = a ribonucleoside + phosphate</text>
        <dbReference type="Rhea" id="RHEA:12484"/>
        <dbReference type="ChEBI" id="CHEBI:15377"/>
        <dbReference type="ChEBI" id="CHEBI:18254"/>
        <dbReference type="ChEBI" id="CHEBI:43474"/>
        <dbReference type="ChEBI" id="CHEBI:58043"/>
        <dbReference type="EC" id="3.1.3.5"/>
    </reaction>
</comment>
<dbReference type="Gene3D" id="3.40.1210.10">
    <property type="entry name" value="Survival protein SurE-like phosphatase/nucleotidase"/>
    <property type="match status" value="1"/>
</dbReference>
<keyword evidence="4 7" id="KW-0479">Metal-binding</keyword>
<accession>A0ABU8S0R7</accession>
<feature type="domain" description="Survival protein SurE-like phosphatase/nucleotidase" evidence="8">
    <location>
        <begin position="8"/>
        <end position="189"/>
    </location>
</feature>
<evidence type="ECO:0000256" key="5">
    <source>
        <dbReference type="ARBA" id="ARBA00022741"/>
    </source>
</evidence>
<keyword evidence="3 7" id="KW-0963">Cytoplasm</keyword>
<feature type="binding site" evidence="7">
    <location>
        <position position="14"/>
    </location>
    <ligand>
        <name>a divalent metal cation</name>
        <dbReference type="ChEBI" id="CHEBI:60240"/>
    </ligand>
</feature>
<organism evidence="9 10">
    <name type="scientific">Novosphingobium anseongense</name>
    <dbReference type="NCBI Taxonomy" id="3133436"/>
    <lineage>
        <taxon>Bacteria</taxon>
        <taxon>Pseudomonadati</taxon>
        <taxon>Pseudomonadota</taxon>
        <taxon>Alphaproteobacteria</taxon>
        <taxon>Sphingomonadales</taxon>
        <taxon>Sphingomonadaceae</taxon>
        <taxon>Novosphingobium</taxon>
    </lineage>
</organism>
<dbReference type="NCBIfam" id="TIGR00087">
    <property type="entry name" value="surE"/>
    <property type="match status" value="1"/>
</dbReference>
<evidence type="ECO:0000313" key="10">
    <source>
        <dbReference type="Proteomes" id="UP001361239"/>
    </source>
</evidence>
<dbReference type="EC" id="3.1.3.5" evidence="7"/>
<comment type="similarity">
    <text evidence="2 7">Belongs to the SurE nucleotidase family.</text>
</comment>
<feature type="binding site" evidence="7">
    <location>
        <position position="13"/>
    </location>
    <ligand>
        <name>a divalent metal cation</name>
        <dbReference type="ChEBI" id="CHEBI:60240"/>
    </ligand>
</feature>
<dbReference type="EMBL" id="JBBHJZ010000004">
    <property type="protein sequence ID" value="MEJ5978890.1"/>
    <property type="molecule type" value="Genomic_DNA"/>
</dbReference>
<reference evidence="9 10" key="1">
    <citation type="submission" date="2024-03" db="EMBL/GenBank/DDBJ databases">
        <authorList>
            <person name="Jo J.-H."/>
        </authorList>
    </citation>
    <scope>NUCLEOTIDE SEQUENCE [LARGE SCALE GENOMIC DNA]</scope>
    <source>
        <strain evidence="9 10">PS1R-30</strain>
    </source>
</reference>
<gene>
    <name evidence="7 9" type="primary">surE</name>
    <name evidence="9" type="ORF">WG901_19710</name>
</gene>
<name>A0ABU8S0R7_9SPHN</name>
<feature type="binding site" evidence="7">
    <location>
        <position position="45"/>
    </location>
    <ligand>
        <name>a divalent metal cation</name>
        <dbReference type="ChEBI" id="CHEBI:60240"/>
    </ligand>
</feature>
<keyword evidence="6 7" id="KW-0378">Hydrolase</keyword>
<proteinExistence type="inferred from homology"/>
<evidence type="ECO:0000256" key="2">
    <source>
        <dbReference type="ARBA" id="ARBA00011062"/>
    </source>
</evidence>
<evidence type="ECO:0000256" key="3">
    <source>
        <dbReference type="ARBA" id="ARBA00022490"/>
    </source>
</evidence>
<comment type="cofactor">
    <cofactor evidence="7">
        <name>a divalent metal cation</name>
        <dbReference type="ChEBI" id="CHEBI:60240"/>
    </cofactor>
    <text evidence="7">Binds 1 divalent metal cation per subunit.</text>
</comment>
<dbReference type="HAMAP" id="MF_00060">
    <property type="entry name" value="SurE"/>
    <property type="match status" value="1"/>
</dbReference>
<dbReference type="SUPFAM" id="SSF64167">
    <property type="entry name" value="SurE-like"/>
    <property type="match status" value="1"/>
</dbReference>
<evidence type="ECO:0000256" key="4">
    <source>
        <dbReference type="ARBA" id="ARBA00022723"/>
    </source>
</evidence>
<sequence length="257" mass="28387">MSAAPPRVLIVNDDGIDGPGIVLLEKIVRRFTDDVWVIAPDEERSGAGHSMSTYHPIRVRQRDERHFAVKGTPTDCALLGVHDLIPDRRPDIIVSGINRGPNLAEDITYSGTASAAMEGAMLGIPAIALSQVFRPPNQPNWATAEAFAGEVIEKLLRAEWRPGMFVNVNFPDCPPEEVRGIRTTTQGLRPPGAFRPIRRVDERHIPYYWIKIEHPEGGHAPGNDLQAALDKEVSITPLQLDMTDRLAMPGLDRLFAD</sequence>
<dbReference type="Pfam" id="PF01975">
    <property type="entry name" value="SurE"/>
    <property type="match status" value="1"/>
</dbReference>
<evidence type="ECO:0000259" key="8">
    <source>
        <dbReference type="Pfam" id="PF01975"/>
    </source>
</evidence>
<dbReference type="PANTHER" id="PTHR30457">
    <property type="entry name" value="5'-NUCLEOTIDASE SURE"/>
    <property type="match status" value="1"/>
</dbReference>
<dbReference type="InterPro" id="IPR036523">
    <property type="entry name" value="SurE-like_sf"/>
</dbReference>
<dbReference type="GO" id="GO:0008254">
    <property type="term" value="F:3'-nucleotidase activity"/>
    <property type="evidence" value="ECO:0007669"/>
    <property type="project" value="UniProtKB-EC"/>
</dbReference>
<evidence type="ECO:0000256" key="7">
    <source>
        <dbReference type="HAMAP-Rule" id="MF_00060"/>
    </source>
</evidence>
<dbReference type="PANTHER" id="PTHR30457:SF12">
    <property type="entry name" value="5'_3'-NUCLEOTIDASE SURE"/>
    <property type="match status" value="1"/>
</dbReference>
<dbReference type="Proteomes" id="UP001361239">
    <property type="component" value="Unassembled WGS sequence"/>
</dbReference>
<protein>
    <recommendedName>
        <fullName evidence="7">5'-nucleotidase SurE</fullName>
        <ecNumber evidence="7">3.1.3.5</ecNumber>
    </recommendedName>
    <alternativeName>
        <fullName evidence="7">Nucleoside 5'-monophosphate phosphohydrolase</fullName>
    </alternativeName>
</protein>
<evidence type="ECO:0000313" key="9">
    <source>
        <dbReference type="EMBL" id="MEJ5978890.1"/>
    </source>
</evidence>
<evidence type="ECO:0000256" key="1">
    <source>
        <dbReference type="ARBA" id="ARBA00000815"/>
    </source>
</evidence>
<comment type="subcellular location">
    <subcellularLocation>
        <location evidence="7">Cytoplasm</location>
    </subcellularLocation>
</comment>
<keyword evidence="5 7" id="KW-0547">Nucleotide-binding</keyword>